<organism evidence="4 5">
    <name type="scientific">Citrullus colocynthis</name>
    <name type="common">colocynth</name>
    <dbReference type="NCBI Taxonomy" id="252529"/>
    <lineage>
        <taxon>Eukaryota</taxon>
        <taxon>Viridiplantae</taxon>
        <taxon>Streptophyta</taxon>
        <taxon>Embryophyta</taxon>
        <taxon>Tracheophyta</taxon>
        <taxon>Spermatophyta</taxon>
        <taxon>Magnoliopsida</taxon>
        <taxon>eudicotyledons</taxon>
        <taxon>Gunneridae</taxon>
        <taxon>Pentapetalae</taxon>
        <taxon>rosids</taxon>
        <taxon>fabids</taxon>
        <taxon>Cucurbitales</taxon>
        <taxon>Cucurbitaceae</taxon>
        <taxon>Benincaseae</taxon>
        <taxon>Citrullus</taxon>
    </lineage>
</organism>
<name>A0ABP0XYZ4_9ROSI</name>
<dbReference type="Gene3D" id="1.10.357.70">
    <property type="entry name" value="Exocyst complex component Sec6, C-terminal domain"/>
    <property type="match status" value="1"/>
</dbReference>
<keyword evidence="3" id="KW-0268">Exocytosis</keyword>
<protein>
    <submittedName>
        <fullName evidence="4">Uncharacterized protein</fullName>
    </submittedName>
</protein>
<dbReference type="InterPro" id="IPR010326">
    <property type="entry name" value="EXOC3/Sec6"/>
</dbReference>
<evidence type="ECO:0000313" key="5">
    <source>
        <dbReference type="Proteomes" id="UP001642487"/>
    </source>
</evidence>
<sequence>MNHSQQAIESRHEDDKTLSEFQASIIEYTPTCKMVVEDLGTEAKEAVVREVAKLLPISELLQSIISSIKADYITRQQANDSQLSTMVAEQDVEGMMPISVEAVEARDSLSDDAELINTYERLTALDGKRRSPLAAAASHKEKVNNNLRCYDLAMELSNSITEALPQNYAEQEVVHYTVSVIFEDPGVQELLVLLYQKEGCEGLVTECLAVMFGDCFTYVNILDAFTLNYTNLLEQRPDFLPKVVEKLVGLREGIPRKDAKEVVQECKEIYMRILYRLLSLFK</sequence>
<dbReference type="InterPro" id="IPR042532">
    <property type="entry name" value="EXOC3/Sec6_C"/>
</dbReference>
<keyword evidence="2" id="KW-0813">Transport</keyword>
<evidence type="ECO:0000256" key="3">
    <source>
        <dbReference type="ARBA" id="ARBA00022483"/>
    </source>
</evidence>
<dbReference type="EMBL" id="OZ021745">
    <property type="protein sequence ID" value="CAK9313381.1"/>
    <property type="molecule type" value="Genomic_DNA"/>
</dbReference>
<accession>A0ABP0XYZ4</accession>
<dbReference type="PANTHER" id="PTHR21292">
    <property type="entry name" value="EXOCYST COMPLEX COMPONENT SEC6-RELATED"/>
    <property type="match status" value="1"/>
</dbReference>
<evidence type="ECO:0000256" key="1">
    <source>
        <dbReference type="ARBA" id="ARBA00009447"/>
    </source>
</evidence>
<evidence type="ECO:0000313" key="4">
    <source>
        <dbReference type="EMBL" id="CAK9313381.1"/>
    </source>
</evidence>
<reference evidence="4 5" key="1">
    <citation type="submission" date="2024-03" db="EMBL/GenBank/DDBJ databases">
        <authorList>
            <person name="Gkanogiannis A."/>
            <person name="Becerra Lopez-Lavalle L."/>
        </authorList>
    </citation>
    <scope>NUCLEOTIDE SEQUENCE [LARGE SCALE GENOMIC DNA]</scope>
</reference>
<keyword evidence="5" id="KW-1185">Reference proteome</keyword>
<gene>
    <name evidence="4" type="ORF">CITCOLO1_LOCUS5095</name>
</gene>
<evidence type="ECO:0000256" key="2">
    <source>
        <dbReference type="ARBA" id="ARBA00022448"/>
    </source>
</evidence>
<dbReference type="PANTHER" id="PTHR21292:SF1">
    <property type="entry name" value="EXOCYST COMPLEX COMPONENT 3"/>
    <property type="match status" value="1"/>
</dbReference>
<comment type="similarity">
    <text evidence="1">Belongs to the SEC6 family.</text>
</comment>
<dbReference type="Proteomes" id="UP001642487">
    <property type="component" value="Chromosome 11"/>
</dbReference>
<proteinExistence type="inferred from homology"/>